<comment type="caution">
    <text evidence="1">The sequence shown here is derived from an EMBL/GenBank/DDBJ whole genome shotgun (WGS) entry which is preliminary data.</text>
</comment>
<name>A0ACA9MYY9_9GLOM</name>
<proteinExistence type="predicted"/>
<protein>
    <submittedName>
        <fullName evidence="1">6950_t:CDS:1</fullName>
    </submittedName>
</protein>
<evidence type="ECO:0000313" key="1">
    <source>
        <dbReference type="EMBL" id="CAG8621000.1"/>
    </source>
</evidence>
<feature type="non-terminal residue" evidence="1">
    <location>
        <position position="1"/>
    </location>
</feature>
<gene>
    <name evidence="1" type="ORF">DHETER_LOCUS8016</name>
</gene>
<accession>A0ACA9MYY9</accession>
<evidence type="ECO:0000313" key="2">
    <source>
        <dbReference type="Proteomes" id="UP000789702"/>
    </source>
</evidence>
<organism evidence="1 2">
    <name type="scientific">Dentiscutata heterogama</name>
    <dbReference type="NCBI Taxonomy" id="1316150"/>
    <lineage>
        <taxon>Eukaryota</taxon>
        <taxon>Fungi</taxon>
        <taxon>Fungi incertae sedis</taxon>
        <taxon>Mucoromycota</taxon>
        <taxon>Glomeromycotina</taxon>
        <taxon>Glomeromycetes</taxon>
        <taxon>Diversisporales</taxon>
        <taxon>Gigasporaceae</taxon>
        <taxon>Dentiscutata</taxon>
    </lineage>
</organism>
<sequence>VRRLDEWCTIILRTLTSEQMEVVQEMINENFNDNINAEQIPVTLNLTLELVENMKRDESKAEKIAYLSSHKNHKNPRRKITAFRDLHQSLNTKRDF</sequence>
<keyword evidence="2" id="KW-1185">Reference proteome</keyword>
<dbReference type="Proteomes" id="UP000789702">
    <property type="component" value="Unassembled WGS sequence"/>
</dbReference>
<reference evidence="1" key="1">
    <citation type="submission" date="2021-06" db="EMBL/GenBank/DDBJ databases">
        <authorList>
            <person name="Kallberg Y."/>
            <person name="Tangrot J."/>
            <person name="Rosling A."/>
        </authorList>
    </citation>
    <scope>NUCLEOTIDE SEQUENCE</scope>
    <source>
        <strain evidence="1">IL203A</strain>
    </source>
</reference>
<dbReference type="EMBL" id="CAJVPU010012159">
    <property type="protein sequence ID" value="CAG8621000.1"/>
    <property type="molecule type" value="Genomic_DNA"/>
</dbReference>